<dbReference type="Gene3D" id="3.30.450.20">
    <property type="entry name" value="PAS domain"/>
    <property type="match status" value="1"/>
</dbReference>
<reference evidence="5 6" key="1">
    <citation type="submission" date="2020-01" db="EMBL/GenBank/DDBJ databases">
        <title>Bacteria diversity of Porities sp.</title>
        <authorList>
            <person name="Wang G."/>
        </authorList>
    </citation>
    <scope>NUCLEOTIDE SEQUENCE [LARGE SCALE GENOMIC DNA]</scope>
    <source>
        <strain evidence="5 6">R33</strain>
    </source>
</reference>
<name>A0A6L9EE55_9FLAO</name>
<dbReference type="AlphaFoldDB" id="A0A6L9EE55"/>
<sequence length="163" mass="18604">MSEASQTYNSPLLSFDIYLEFFDNLVSKLRSEKDTRQISSLLSEELPEGIIKQIHKENYDALVLTNLQQHIVWVSQGFGEMTGYSKKFALGKKPDFLQGNSTSQEIKNKIRKSLNGGLGFEETLLNYRKNGEAYLCQIKAIPLFDSQNRLTHYLAFETELKAA</sequence>
<evidence type="ECO:0000256" key="2">
    <source>
        <dbReference type="ARBA" id="ARBA00022643"/>
    </source>
</evidence>
<gene>
    <name evidence="5" type="ORF">GTQ38_12960</name>
</gene>
<evidence type="ECO:0000313" key="5">
    <source>
        <dbReference type="EMBL" id="NAS12921.1"/>
    </source>
</evidence>
<accession>A0A6L9EE55</accession>
<proteinExistence type="predicted"/>
<dbReference type="EMBL" id="WXYO01000006">
    <property type="protein sequence ID" value="NAS12921.1"/>
    <property type="molecule type" value="Genomic_DNA"/>
</dbReference>
<dbReference type="RefSeq" id="WP_161435971.1">
    <property type="nucleotide sequence ID" value="NZ_WXYO01000006.1"/>
</dbReference>
<dbReference type="InterPro" id="IPR000014">
    <property type="entry name" value="PAS"/>
</dbReference>
<keyword evidence="1" id="KW-0285">Flavoprotein</keyword>
<keyword evidence="6" id="KW-1185">Reference proteome</keyword>
<dbReference type="NCBIfam" id="TIGR00229">
    <property type="entry name" value="sensory_box"/>
    <property type="match status" value="1"/>
</dbReference>
<dbReference type="InterPro" id="IPR035965">
    <property type="entry name" value="PAS-like_dom_sf"/>
</dbReference>
<evidence type="ECO:0000259" key="4">
    <source>
        <dbReference type="Pfam" id="PF13426"/>
    </source>
</evidence>
<protein>
    <submittedName>
        <fullName evidence="5">PAS domain-containing protein</fullName>
    </submittedName>
</protein>
<evidence type="ECO:0000256" key="1">
    <source>
        <dbReference type="ARBA" id="ARBA00022630"/>
    </source>
</evidence>
<comment type="caution">
    <text evidence="5">The sequence shown here is derived from an EMBL/GenBank/DDBJ whole genome shotgun (WGS) entry which is preliminary data.</text>
</comment>
<dbReference type="PANTHER" id="PTHR47429:SF2">
    <property type="entry name" value="PROTEIN TWIN LOV 1"/>
    <property type="match status" value="1"/>
</dbReference>
<dbReference type="CDD" id="cd00130">
    <property type="entry name" value="PAS"/>
    <property type="match status" value="1"/>
</dbReference>
<evidence type="ECO:0000256" key="3">
    <source>
        <dbReference type="ARBA" id="ARBA00022991"/>
    </source>
</evidence>
<feature type="domain" description="PAS" evidence="4">
    <location>
        <begin position="60"/>
        <end position="156"/>
    </location>
</feature>
<organism evidence="5 6">
    <name type="scientific">Poritiphilus flavus</name>
    <dbReference type="NCBI Taxonomy" id="2697053"/>
    <lineage>
        <taxon>Bacteria</taxon>
        <taxon>Pseudomonadati</taxon>
        <taxon>Bacteroidota</taxon>
        <taxon>Flavobacteriia</taxon>
        <taxon>Flavobacteriales</taxon>
        <taxon>Flavobacteriaceae</taxon>
        <taxon>Poritiphilus</taxon>
    </lineage>
</organism>
<dbReference type="PANTHER" id="PTHR47429">
    <property type="entry name" value="PROTEIN TWIN LOV 1"/>
    <property type="match status" value="1"/>
</dbReference>
<dbReference type="Pfam" id="PF13426">
    <property type="entry name" value="PAS_9"/>
    <property type="match status" value="1"/>
</dbReference>
<keyword evidence="2" id="KW-0288">FMN</keyword>
<dbReference type="SUPFAM" id="SSF55785">
    <property type="entry name" value="PYP-like sensor domain (PAS domain)"/>
    <property type="match status" value="1"/>
</dbReference>
<evidence type="ECO:0000313" key="6">
    <source>
        <dbReference type="Proteomes" id="UP000475249"/>
    </source>
</evidence>
<dbReference type="Proteomes" id="UP000475249">
    <property type="component" value="Unassembled WGS sequence"/>
</dbReference>
<keyword evidence="3" id="KW-0157">Chromophore</keyword>